<feature type="domain" description="PHD-type" evidence="8">
    <location>
        <begin position="234"/>
        <end position="290"/>
    </location>
</feature>
<dbReference type="InterPro" id="IPR001965">
    <property type="entry name" value="Znf_PHD"/>
</dbReference>
<dbReference type="InterPro" id="IPR013083">
    <property type="entry name" value="Znf_RING/FYVE/PHD"/>
</dbReference>
<dbReference type="AlphaFoldDB" id="A0A9W4UT26"/>
<dbReference type="EMBL" id="CAOQHR010000010">
    <property type="protein sequence ID" value="CAI6340217.1"/>
    <property type="molecule type" value="Genomic_DNA"/>
</dbReference>
<dbReference type="InterPro" id="IPR011011">
    <property type="entry name" value="Znf_FYVE_PHD"/>
</dbReference>
<keyword evidence="10" id="KW-1185">Reference proteome</keyword>
<dbReference type="PANTHER" id="PTHR12628:SF10">
    <property type="entry name" value="HOMEOBOX DOMAIN-CONTAINING PROTEIN"/>
    <property type="match status" value="1"/>
</dbReference>
<evidence type="ECO:0000256" key="1">
    <source>
        <dbReference type="ARBA" id="ARBA00004123"/>
    </source>
</evidence>
<feature type="region of interest" description="Disordered" evidence="7">
    <location>
        <begin position="423"/>
        <end position="461"/>
    </location>
</feature>
<reference evidence="9" key="1">
    <citation type="submission" date="2023-01" db="EMBL/GenBank/DDBJ databases">
        <authorList>
            <person name="Van Ghelder C."/>
            <person name="Rancurel C."/>
        </authorList>
    </citation>
    <scope>NUCLEOTIDE SEQUENCE</scope>
    <source>
        <strain evidence="9">CNCM I-4278</strain>
    </source>
</reference>
<feature type="region of interest" description="Disordered" evidence="7">
    <location>
        <begin position="346"/>
        <end position="411"/>
    </location>
</feature>
<evidence type="ECO:0000256" key="6">
    <source>
        <dbReference type="PROSITE-ProRule" id="PRU00146"/>
    </source>
</evidence>
<dbReference type="GO" id="GO:0008270">
    <property type="term" value="F:zinc ion binding"/>
    <property type="evidence" value="ECO:0007669"/>
    <property type="project" value="UniProtKB-KW"/>
</dbReference>
<accession>A0A9W4UT26</accession>
<dbReference type="GO" id="GO:0003682">
    <property type="term" value="F:chromatin binding"/>
    <property type="evidence" value="ECO:0007669"/>
    <property type="project" value="TreeGrafter"/>
</dbReference>
<feature type="region of interest" description="Disordered" evidence="7">
    <location>
        <begin position="1"/>
        <end position="70"/>
    </location>
</feature>
<feature type="region of interest" description="Disordered" evidence="7">
    <location>
        <begin position="106"/>
        <end position="205"/>
    </location>
</feature>
<dbReference type="GO" id="GO:0045814">
    <property type="term" value="P:negative regulation of gene expression, epigenetic"/>
    <property type="evidence" value="ECO:0007669"/>
    <property type="project" value="TreeGrafter"/>
</dbReference>
<feature type="compositionally biased region" description="Polar residues" evidence="7">
    <location>
        <begin position="31"/>
        <end position="70"/>
    </location>
</feature>
<comment type="caution">
    <text evidence="9">The sequence shown here is derived from an EMBL/GenBank/DDBJ whole genome shotgun (WGS) entry which is preliminary data.</text>
</comment>
<keyword evidence="3 6" id="KW-0863">Zinc-finger</keyword>
<feature type="compositionally biased region" description="Polar residues" evidence="7">
    <location>
        <begin position="373"/>
        <end position="382"/>
    </location>
</feature>
<keyword evidence="2" id="KW-0479">Metal-binding</keyword>
<dbReference type="Proteomes" id="UP001152607">
    <property type="component" value="Unassembled WGS sequence"/>
</dbReference>
<evidence type="ECO:0000256" key="7">
    <source>
        <dbReference type="SAM" id="MobiDB-lite"/>
    </source>
</evidence>
<evidence type="ECO:0000256" key="5">
    <source>
        <dbReference type="ARBA" id="ARBA00023242"/>
    </source>
</evidence>
<evidence type="ECO:0000313" key="9">
    <source>
        <dbReference type="EMBL" id="CAI6340217.1"/>
    </source>
</evidence>
<dbReference type="PROSITE" id="PS50016">
    <property type="entry name" value="ZF_PHD_2"/>
    <property type="match status" value="1"/>
</dbReference>
<evidence type="ECO:0000256" key="3">
    <source>
        <dbReference type="ARBA" id="ARBA00022771"/>
    </source>
</evidence>
<dbReference type="InterPro" id="IPR019786">
    <property type="entry name" value="Zinc_finger_PHD-type_CS"/>
</dbReference>
<proteinExistence type="predicted"/>
<dbReference type="SMART" id="SM00249">
    <property type="entry name" value="PHD"/>
    <property type="match status" value="1"/>
</dbReference>
<protein>
    <recommendedName>
        <fullName evidence="8">PHD-type domain-containing protein</fullName>
    </recommendedName>
</protein>
<comment type="subcellular location">
    <subcellularLocation>
        <location evidence="1">Nucleus</location>
    </subcellularLocation>
</comment>
<feature type="compositionally biased region" description="Low complexity" evidence="7">
    <location>
        <begin position="354"/>
        <end position="372"/>
    </location>
</feature>
<evidence type="ECO:0000313" key="10">
    <source>
        <dbReference type="Proteomes" id="UP001152607"/>
    </source>
</evidence>
<dbReference type="PROSITE" id="PS01359">
    <property type="entry name" value="ZF_PHD_1"/>
    <property type="match status" value="1"/>
</dbReference>
<dbReference type="PANTHER" id="PTHR12628">
    <property type="entry name" value="POLYCOMB-LIKE TRANSCRIPTION FACTOR"/>
    <property type="match status" value="1"/>
</dbReference>
<dbReference type="OrthoDB" id="5863171at2759"/>
<dbReference type="SUPFAM" id="SSF57903">
    <property type="entry name" value="FYVE/PHD zinc finger"/>
    <property type="match status" value="1"/>
</dbReference>
<organism evidence="9 10">
    <name type="scientific">Periconia digitata</name>
    <dbReference type="NCBI Taxonomy" id="1303443"/>
    <lineage>
        <taxon>Eukaryota</taxon>
        <taxon>Fungi</taxon>
        <taxon>Dikarya</taxon>
        <taxon>Ascomycota</taxon>
        <taxon>Pezizomycotina</taxon>
        <taxon>Dothideomycetes</taxon>
        <taxon>Pleosporomycetidae</taxon>
        <taxon>Pleosporales</taxon>
        <taxon>Massarineae</taxon>
        <taxon>Periconiaceae</taxon>
        <taxon>Periconia</taxon>
    </lineage>
</organism>
<dbReference type="Gene3D" id="3.30.40.10">
    <property type="entry name" value="Zinc/RING finger domain, C3HC4 (zinc finger)"/>
    <property type="match status" value="1"/>
</dbReference>
<evidence type="ECO:0000256" key="2">
    <source>
        <dbReference type="ARBA" id="ARBA00022723"/>
    </source>
</evidence>
<feature type="compositionally biased region" description="Polar residues" evidence="7">
    <location>
        <begin position="391"/>
        <end position="411"/>
    </location>
</feature>
<feature type="compositionally biased region" description="Polar residues" evidence="7">
    <location>
        <begin position="193"/>
        <end position="205"/>
    </location>
</feature>
<gene>
    <name evidence="9" type="ORF">PDIGIT_LOCUS13392</name>
</gene>
<dbReference type="Pfam" id="PF00628">
    <property type="entry name" value="PHD"/>
    <property type="match status" value="1"/>
</dbReference>
<feature type="compositionally biased region" description="Polar residues" evidence="7">
    <location>
        <begin position="7"/>
        <end position="20"/>
    </location>
</feature>
<name>A0A9W4UT26_9PLEO</name>
<dbReference type="CDD" id="cd15502">
    <property type="entry name" value="PHD_Phf1p_Phf2p_like"/>
    <property type="match status" value="1"/>
</dbReference>
<evidence type="ECO:0000259" key="8">
    <source>
        <dbReference type="PROSITE" id="PS50016"/>
    </source>
</evidence>
<dbReference type="InterPro" id="IPR019787">
    <property type="entry name" value="Znf_PHD-finger"/>
</dbReference>
<dbReference type="GO" id="GO:0005634">
    <property type="term" value="C:nucleus"/>
    <property type="evidence" value="ECO:0007669"/>
    <property type="project" value="UniProtKB-SubCell"/>
</dbReference>
<feature type="compositionally biased region" description="Basic residues" evidence="7">
    <location>
        <begin position="154"/>
        <end position="164"/>
    </location>
</feature>
<evidence type="ECO:0000256" key="4">
    <source>
        <dbReference type="ARBA" id="ARBA00022833"/>
    </source>
</evidence>
<dbReference type="GO" id="GO:0003677">
    <property type="term" value="F:DNA binding"/>
    <property type="evidence" value="ECO:0007669"/>
    <property type="project" value="TreeGrafter"/>
</dbReference>
<keyword evidence="5" id="KW-0539">Nucleus</keyword>
<keyword evidence="4" id="KW-0862">Zinc</keyword>
<sequence>MDETESGLWQSDLASTNNGDSGPVSGAHPNPASSTPAQQTTSKSPAASTPWTSQTTTFPASNSGPSGFTQFSASTAEILKRLQASNTNATGTPAFEAKRAEVLQSYVTSDKLPTPPPVANSNRRGRGGRTATPKMVDGATGSAQSTPASGRGSGRGRGRGKGRGSARGGGRGGKRKRPESEESDDDSDISSSYTPLPTRTKSGRNINKPVAFVPVIPEPTQTVKRRRSTKTILAAQCKICHRGTDPGNNRIVFCDNCTTAYHQYCHNPPIDNEVVTVLEKEWLCGPCSRSKEETVVVEPTAEELIAAPEGFSDADKRTYFSTLSHADMTSLLLQATTRHPDLPIFPPNVRSLLPSSANPSTSVPNPNSTSQNHQQITQSSLPTKPPAAGHVSSTGGTPHSVNPLTTSTNSELDSAEAQLLNESQHTQPTPFSVEKASTSAAATSNGNTIPQQVDEYDDGYDTDPPVHYPKAGNGLARTMRPESEDLQWLVDDNFEVFSHGWKGDGTGVGADGTLNGLGDAAMEDVRNGKA</sequence>